<keyword evidence="8" id="KW-0511">Multifunctional enzyme</keyword>
<feature type="compositionally biased region" description="Polar residues" evidence="9">
    <location>
        <begin position="1677"/>
        <end position="1688"/>
    </location>
</feature>
<dbReference type="SUPFAM" id="SSF47336">
    <property type="entry name" value="ACP-like"/>
    <property type="match status" value="2"/>
</dbReference>
<dbReference type="InterPro" id="IPR016035">
    <property type="entry name" value="Acyl_Trfase/lysoPLipase"/>
</dbReference>
<feature type="domain" description="Ketosynthase family 3 (KS3)" evidence="11">
    <location>
        <begin position="643"/>
        <end position="1068"/>
    </location>
</feature>
<proteinExistence type="predicted"/>
<keyword evidence="4" id="KW-0808">Transferase</keyword>
<dbReference type="InterPro" id="IPR010071">
    <property type="entry name" value="AA_adenyl_dom"/>
</dbReference>
<gene>
    <name evidence="12" type="ORF">HJG54_32985</name>
</gene>
<dbReference type="InterPro" id="IPR020845">
    <property type="entry name" value="AMP-binding_CS"/>
</dbReference>
<dbReference type="Gene3D" id="3.40.640.10">
    <property type="entry name" value="Type I PLP-dependent aspartate aminotransferase-like (Major domain)"/>
    <property type="match status" value="1"/>
</dbReference>
<dbReference type="InterPro" id="IPR014031">
    <property type="entry name" value="Ketoacyl_synth_C"/>
</dbReference>
<dbReference type="FunFam" id="3.40.50.12780:FF:000012">
    <property type="entry name" value="Non-ribosomal peptide synthetase"/>
    <property type="match status" value="1"/>
</dbReference>
<dbReference type="InterPro" id="IPR025110">
    <property type="entry name" value="AMP-bd_C"/>
</dbReference>
<dbReference type="InterPro" id="IPR006162">
    <property type="entry name" value="Ppantetheine_attach_site"/>
</dbReference>
<dbReference type="PROSITE" id="PS00606">
    <property type="entry name" value="KS3_1"/>
    <property type="match status" value="1"/>
</dbReference>
<comment type="cofactor">
    <cofactor evidence="1">
        <name>pantetheine 4'-phosphate</name>
        <dbReference type="ChEBI" id="CHEBI:47942"/>
    </cofactor>
</comment>
<dbReference type="GO" id="GO:0008483">
    <property type="term" value="F:transaminase activity"/>
    <property type="evidence" value="ECO:0007669"/>
    <property type="project" value="InterPro"/>
</dbReference>
<evidence type="ECO:0000259" key="11">
    <source>
        <dbReference type="PROSITE" id="PS52004"/>
    </source>
</evidence>
<dbReference type="GO" id="GO:0031177">
    <property type="term" value="F:phosphopantetheine binding"/>
    <property type="evidence" value="ECO:0007669"/>
    <property type="project" value="InterPro"/>
</dbReference>
<dbReference type="NCBIfam" id="TIGR01733">
    <property type="entry name" value="AA-adenyl-dom"/>
    <property type="match status" value="1"/>
</dbReference>
<dbReference type="PROSITE" id="PS52004">
    <property type="entry name" value="KS3_2"/>
    <property type="match status" value="1"/>
</dbReference>
<organism evidence="12">
    <name type="scientific">Leptolyngbya sp. NK1-12</name>
    <dbReference type="NCBI Taxonomy" id="2547451"/>
    <lineage>
        <taxon>Bacteria</taxon>
        <taxon>Bacillati</taxon>
        <taxon>Cyanobacteriota</taxon>
        <taxon>Cyanophyceae</taxon>
        <taxon>Leptolyngbyales</taxon>
        <taxon>Leptolyngbyaceae</taxon>
        <taxon>Leptolyngbya group</taxon>
        <taxon>Leptolyngbya</taxon>
    </lineage>
</organism>
<dbReference type="Pfam" id="PF00109">
    <property type="entry name" value="ketoacyl-synt"/>
    <property type="match status" value="1"/>
</dbReference>
<evidence type="ECO:0000256" key="3">
    <source>
        <dbReference type="ARBA" id="ARBA00022553"/>
    </source>
</evidence>
<dbReference type="GO" id="GO:0043041">
    <property type="term" value="P:amino acid activation for nonribosomal peptide biosynthetic process"/>
    <property type="evidence" value="ECO:0007669"/>
    <property type="project" value="UniProtKB-ARBA"/>
</dbReference>
<sequence>MAALPLLTSAEQHQLLVEWNNTQTAYPRDKTVHQLFEEQVLRTPDAIALILPELETQSEQCLTYQELNNRANRLAAQLQQMGVGCETFVALIMERSIEMIVAILAILKAGGVYVPLDPSYPPERLAFMLEDSCAPVLLTQSHLRDGLPPHQAQIVYLDAGWGTGNEEQVELQACAVHSQNLAYVNYTSGSTGRPKGVAIPHQAVLRLVFNSTYTPLDGNQVILQLAPISFDAATFEIWGALLHGSVCVLYPAVGIPDPRELGAIIQRTGITTLFLTTALFNTIIAEVPEALLRVKELLTGGEAISLPHICKSLTCLPDMELIHVYGPTESTTFSCSYRIPRQLNADLKTLPIGKPIANTQTYILDDYLQPVPIGVAGELYIGGDGLAREYLNRPDITLERFIPNPFSADPTTRLYKTGDQVRYLSDGNIEFIGRRDFQVKLRGFRIELGEIEAILRQHEQVADAIVILREDRPGDKALVAYVTTKGEQAPGVKQLKDYLRERVAEFMVPAVVMVLDHMPLSPTGKIDRRALPKPVIRSAPVDGIAPTTPSEQVLAEIWAGVLGIDRLSVEENFFELGGTSLLGLQMIARVQKRFNSQIRAVKLYQYPTIRAMARYLDQEQRSMVQHVDDCWATFSTDSHPTATGDIAIIGMVGRFPGADSVEELWHNLCAGIESTTRFTDAELDPIDDQELRRDPHYVPVKGIVRGAEEFDAAFFGISPKEAEVMDPQARVFLELAYAALENAGYTSAYNGLIGLYAGSGQNTYFERHICGRKEIIEPLGAFQTMLANEKDFVTTRASYKLNLTGPSVSISTACSTSLVAVIHAVQGLRSHQCDLALAGGISINTPQNTGYLHQEGGMLSPDGHCRPFDAKAQGTMFNNGVGIVVLKRVEDALREGDRIYATIKGVGINNDGSDKASFTAPSVHGQMGAIVRAYADANIHPRTISYIEAHGTATPLGDPIEVEALTQAFRTQTAATQFCAIGSIKGNVGHLVAAAGVTGLIKTALALYHRKILPSVNFESPNPEIDFANSPFYVNTQLTDWPISENPRRAGVSSFGVGGTNAHVVLEEAPIAEESVAPSCPYQLLLLSAKTETALEQATANLRTHLQQNPAINLADVAYTLQVGRNGFNYRRFLVCRTQQEAIADLEILPAHRSATRYTDRRDPEVVFMFPGQGAQYLQMGQTLYQNEPVFRNAIDRCAHILQPLLNCDLRQVLYLVESQETAAELLQQTVYTQPALFAVEYALAQLWQSWGVQPAAMIGHSIGEFVAACLAGVFSLENALTLVATRGRMMAELPPGAMLSVRLAAAEVEPHLSADLAIAAINGPALCVVSGPTAQIAQLQQKLEAAEVACKLLHTSHAFHSPMMESIIEPFGQLVRTVQLSPPRIPFVSTVTANWITNSEATDPTYWANHLRATVRFAEGVQTLWQQPQRVLLEVGPRTTAATLARQQATDLNQQIAISSLGSTTEDNTEAATLLQAMGQLWLAGVSFDWQSVYANEKRRRIPLPTYPFERKRYWIDPKPVASAVSAGAIISEPIQTTPLSPAESTHTSLKSLPAVSTPMSDSLVQRIIPLLKEVVQTTSGLEIANVSDDLTFLEMGLDSLSLTQVAMAFKKQFKLKITFRNLLEDYPNLATLAAFLAQTLPPDVLPAPESRPVAASTPLSPLTDLTDFMPEATSPALNGNGYSKGNENGKDERNVTPSQMATAHIGTSAIETLVAQQLQIMNQQLELLRQAGMASAATSAAPALPPTPAPAPLPPVSPAPTPTNDRRPGAKIEKTSSGSLTPDQQQALDRIIARYTIRTQESKRQTQEHRRYLADPRTVSGFCPTLKEMVYPIITDRSAGSKLWDVDGNEYVDLTNGFGLNFFGWNPDFVKEAVIAQMEKGIEIGPQTPLAGKVAKLISEFTGMERIAFCNTGSEAVMATLRLARTVTGRDLVATFTGDYHGTFDEVLYRPGPNLRTMPAAPGILPSMFENLLVLDYGTPESLEILRNRADELAAILVEPVRSRDPGLQPKEFLQDLRRLTEQSGTAYIFDEVVTGFRSHPGGAQAYFGVQADMATYGKVVGGGLPIGIVAGKAEYMDALDGGFWQYGDDSIPEVGVTFFAGTFVRHPMALAAAEAVLLKLKAGGIELQQSLTEKVDKFATHLNQHFERVGAPIKIDHFTSYFYISYPTELPYAQLLFYLLREKGVHIWDHRPCFFTLSHTDADIEFVTRAFKDSVAELQAIGFLPGVTPVNTVPNGKIDRNCPPQPGARLGKDPEGNPAWYIPDPNRPGKYLQVAGVT</sequence>
<dbReference type="InterPro" id="IPR009081">
    <property type="entry name" value="PP-bd_ACP"/>
</dbReference>
<dbReference type="InterPro" id="IPR016039">
    <property type="entry name" value="Thiolase-like"/>
</dbReference>
<dbReference type="FunFam" id="3.30.300.30:FF:000010">
    <property type="entry name" value="Enterobactin synthetase component F"/>
    <property type="match status" value="1"/>
</dbReference>
<dbReference type="SMART" id="SM00825">
    <property type="entry name" value="PKS_KS"/>
    <property type="match status" value="1"/>
</dbReference>
<dbReference type="PROSITE" id="PS00600">
    <property type="entry name" value="AA_TRANSFER_CLASS_3"/>
    <property type="match status" value="1"/>
</dbReference>
<dbReference type="SUPFAM" id="SSF53383">
    <property type="entry name" value="PLP-dependent transferases"/>
    <property type="match status" value="1"/>
</dbReference>
<dbReference type="InterPro" id="IPR005814">
    <property type="entry name" value="Aminotrans_3"/>
</dbReference>
<dbReference type="Gene3D" id="1.10.1200.10">
    <property type="entry name" value="ACP-like"/>
    <property type="match status" value="2"/>
</dbReference>
<dbReference type="Pfam" id="PF00501">
    <property type="entry name" value="AMP-binding"/>
    <property type="match status" value="1"/>
</dbReference>
<dbReference type="InterPro" id="IPR020806">
    <property type="entry name" value="PKS_PP-bd"/>
</dbReference>
<dbReference type="EMBL" id="CP053587">
    <property type="protein sequence ID" value="WNZ28006.1"/>
    <property type="molecule type" value="Genomic_DNA"/>
</dbReference>
<dbReference type="GO" id="GO:0006633">
    <property type="term" value="P:fatty acid biosynthetic process"/>
    <property type="evidence" value="ECO:0007669"/>
    <property type="project" value="InterPro"/>
</dbReference>
<dbReference type="InterPro" id="IPR018201">
    <property type="entry name" value="Ketoacyl_synth_AS"/>
</dbReference>
<dbReference type="SMART" id="SM00823">
    <property type="entry name" value="PKS_PP"/>
    <property type="match status" value="2"/>
</dbReference>
<dbReference type="InterPro" id="IPR020841">
    <property type="entry name" value="PKS_Beta-ketoAc_synthase_dom"/>
</dbReference>
<keyword evidence="6" id="KW-0663">Pyridoxal phosphate</keyword>
<name>A0AA97ALW1_9CYAN</name>
<dbReference type="SUPFAM" id="SSF52151">
    <property type="entry name" value="FabD/lysophospholipase-like"/>
    <property type="match status" value="1"/>
</dbReference>
<evidence type="ECO:0000256" key="1">
    <source>
        <dbReference type="ARBA" id="ARBA00001957"/>
    </source>
</evidence>
<dbReference type="SMART" id="SM01294">
    <property type="entry name" value="PKS_PP_betabranch"/>
    <property type="match status" value="1"/>
</dbReference>
<evidence type="ECO:0000256" key="9">
    <source>
        <dbReference type="SAM" id="MobiDB-lite"/>
    </source>
</evidence>
<evidence type="ECO:0000313" key="12">
    <source>
        <dbReference type="EMBL" id="WNZ28006.1"/>
    </source>
</evidence>
<dbReference type="InterPro" id="IPR015421">
    <property type="entry name" value="PyrdxlP-dep_Trfase_major"/>
</dbReference>
<dbReference type="InterPro" id="IPR050091">
    <property type="entry name" value="PKS_NRPS_Biosynth_Enz"/>
</dbReference>
<keyword evidence="5" id="KW-0276">Fatty acid metabolism</keyword>
<dbReference type="InterPro" id="IPR000873">
    <property type="entry name" value="AMP-dep_synth/lig_dom"/>
</dbReference>
<evidence type="ECO:0000256" key="8">
    <source>
        <dbReference type="ARBA" id="ARBA00023268"/>
    </source>
</evidence>
<dbReference type="Pfam" id="PF02801">
    <property type="entry name" value="Ketoacyl-synt_C"/>
    <property type="match status" value="1"/>
</dbReference>
<dbReference type="SUPFAM" id="SSF55048">
    <property type="entry name" value="Probable ACP-binding domain of malonyl-CoA ACP transacylase"/>
    <property type="match status" value="1"/>
</dbReference>
<feature type="region of interest" description="Disordered" evidence="9">
    <location>
        <begin position="1740"/>
        <end position="1787"/>
    </location>
</feature>
<dbReference type="Gene3D" id="3.30.70.3290">
    <property type="match status" value="1"/>
</dbReference>
<dbReference type="PROSITE" id="PS00455">
    <property type="entry name" value="AMP_BINDING"/>
    <property type="match status" value="1"/>
</dbReference>
<keyword evidence="3" id="KW-0597">Phosphoprotein</keyword>
<feature type="region of interest" description="Disordered" evidence="9">
    <location>
        <begin position="1672"/>
        <end position="1696"/>
    </location>
</feature>
<dbReference type="FunFam" id="3.40.47.10:FF:000042">
    <property type="entry name" value="Polyketide synthase Pks13"/>
    <property type="match status" value="1"/>
</dbReference>
<dbReference type="FunFam" id="2.30.38.10:FF:000001">
    <property type="entry name" value="Non-ribosomal peptide synthetase PvdI"/>
    <property type="match status" value="1"/>
</dbReference>
<dbReference type="GO" id="GO:0004315">
    <property type="term" value="F:3-oxoacyl-[acyl-carrier-protein] synthase activity"/>
    <property type="evidence" value="ECO:0007669"/>
    <property type="project" value="InterPro"/>
</dbReference>
<dbReference type="SUPFAM" id="SSF53901">
    <property type="entry name" value="Thiolase-like"/>
    <property type="match status" value="1"/>
</dbReference>
<dbReference type="Gene3D" id="3.90.1150.10">
    <property type="entry name" value="Aspartate Aminotransferase, domain 1"/>
    <property type="match status" value="1"/>
</dbReference>
<dbReference type="Pfam" id="PF00698">
    <property type="entry name" value="Acyl_transf_1"/>
    <property type="match status" value="1"/>
</dbReference>
<dbReference type="PROSITE" id="PS50075">
    <property type="entry name" value="CARRIER"/>
    <property type="match status" value="2"/>
</dbReference>
<feature type="domain" description="Carrier" evidence="10">
    <location>
        <begin position="545"/>
        <end position="620"/>
    </location>
</feature>
<dbReference type="PANTHER" id="PTHR43775:SF51">
    <property type="entry name" value="INACTIVE PHENOLPHTHIOCEROL SYNTHESIS POLYKETIDE SYNTHASE TYPE I PKS1-RELATED"/>
    <property type="match status" value="1"/>
</dbReference>
<evidence type="ECO:0000256" key="4">
    <source>
        <dbReference type="ARBA" id="ARBA00022679"/>
    </source>
</evidence>
<dbReference type="InterPro" id="IPR016036">
    <property type="entry name" value="Malonyl_transacylase_ACP-bd"/>
</dbReference>
<dbReference type="Gene3D" id="3.30.70.250">
    <property type="entry name" value="Malonyl-CoA ACP transacylase, ACP-binding"/>
    <property type="match status" value="1"/>
</dbReference>
<dbReference type="SUPFAM" id="SSF56801">
    <property type="entry name" value="Acetyl-CoA synthetase-like"/>
    <property type="match status" value="1"/>
</dbReference>
<dbReference type="Gene3D" id="3.40.50.980">
    <property type="match status" value="2"/>
</dbReference>
<evidence type="ECO:0000259" key="10">
    <source>
        <dbReference type="PROSITE" id="PS50075"/>
    </source>
</evidence>
<feature type="region of interest" description="Disordered" evidence="9">
    <location>
        <begin position="2238"/>
        <end position="2262"/>
    </location>
</feature>
<dbReference type="Gene3D" id="3.40.47.10">
    <property type="match status" value="1"/>
</dbReference>
<evidence type="ECO:0000256" key="7">
    <source>
        <dbReference type="ARBA" id="ARBA00023098"/>
    </source>
</evidence>
<dbReference type="Gene3D" id="3.40.366.10">
    <property type="entry name" value="Malonyl-Coenzyme A Acyl Carrier Protein, domain 2"/>
    <property type="match status" value="1"/>
</dbReference>
<dbReference type="SMART" id="SM00827">
    <property type="entry name" value="PKS_AT"/>
    <property type="match status" value="1"/>
</dbReference>
<dbReference type="CDD" id="cd00833">
    <property type="entry name" value="PKS"/>
    <property type="match status" value="1"/>
</dbReference>
<dbReference type="InterPro" id="IPR014043">
    <property type="entry name" value="Acyl_transferase_dom"/>
</dbReference>
<protein>
    <submittedName>
        <fullName evidence="12">Amino acid adenylation domain-containing protein</fullName>
    </submittedName>
</protein>
<dbReference type="Pfam" id="PF13193">
    <property type="entry name" value="AMP-binding_C"/>
    <property type="match status" value="1"/>
</dbReference>
<dbReference type="InterPro" id="IPR015422">
    <property type="entry name" value="PyrdxlP-dep_Trfase_small"/>
</dbReference>
<evidence type="ECO:0000256" key="6">
    <source>
        <dbReference type="ARBA" id="ARBA00022898"/>
    </source>
</evidence>
<accession>A0AA97ALW1</accession>
<feature type="domain" description="Carrier" evidence="10">
    <location>
        <begin position="1567"/>
        <end position="1642"/>
    </location>
</feature>
<dbReference type="Pfam" id="PF22621">
    <property type="entry name" value="CurL-like_PKS_C"/>
    <property type="match status" value="1"/>
</dbReference>
<feature type="compositionally biased region" description="Polar residues" evidence="9">
    <location>
        <begin position="1777"/>
        <end position="1787"/>
    </location>
</feature>
<evidence type="ECO:0000256" key="2">
    <source>
        <dbReference type="ARBA" id="ARBA00022450"/>
    </source>
</evidence>
<keyword evidence="7" id="KW-0443">Lipid metabolism</keyword>
<feature type="compositionally biased region" description="Pro residues" evidence="9">
    <location>
        <begin position="1745"/>
        <end position="1763"/>
    </location>
</feature>
<keyword evidence="2" id="KW-0596">Phosphopantetheine</keyword>
<dbReference type="Pfam" id="PF00550">
    <property type="entry name" value="PP-binding"/>
    <property type="match status" value="2"/>
</dbReference>
<dbReference type="Gene3D" id="2.30.38.10">
    <property type="entry name" value="Luciferase, Domain 3"/>
    <property type="match status" value="1"/>
</dbReference>
<dbReference type="InterPro" id="IPR001227">
    <property type="entry name" value="Ac_transferase_dom_sf"/>
</dbReference>
<dbReference type="GO" id="GO:0004312">
    <property type="term" value="F:fatty acid synthase activity"/>
    <property type="evidence" value="ECO:0007669"/>
    <property type="project" value="TreeGrafter"/>
</dbReference>
<reference evidence="12" key="1">
    <citation type="submission" date="2020-05" db="EMBL/GenBank/DDBJ databases">
        <authorList>
            <person name="Zhu T."/>
            <person name="Keshari N."/>
            <person name="Lu X."/>
        </authorList>
    </citation>
    <scope>NUCLEOTIDE SEQUENCE</scope>
    <source>
        <strain evidence="12">NK1-12</strain>
    </source>
</reference>
<dbReference type="FunFam" id="3.40.50.980:FF:000001">
    <property type="entry name" value="Non-ribosomal peptide synthetase"/>
    <property type="match status" value="1"/>
</dbReference>
<dbReference type="InterPro" id="IPR045851">
    <property type="entry name" value="AMP-bd_C_sf"/>
</dbReference>
<dbReference type="InterPro" id="IPR049704">
    <property type="entry name" value="Aminotrans_3_PPA_site"/>
</dbReference>
<feature type="compositionally biased region" description="Basic and acidic residues" evidence="9">
    <location>
        <begin position="1766"/>
        <end position="1776"/>
    </location>
</feature>
<dbReference type="CDD" id="cd12117">
    <property type="entry name" value="A_NRPS_Srf_like"/>
    <property type="match status" value="1"/>
</dbReference>
<dbReference type="InterPro" id="IPR015424">
    <property type="entry name" value="PyrdxlP-dep_Trfase"/>
</dbReference>
<dbReference type="Gene3D" id="3.30.300.30">
    <property type="match status" value="1"/>
</dbReference>
<dbReference type="PANTHER" id="PTHR43775">
    <property type="entry name" value="FATTY ACID SYNTHASE"/>
    <property type="match status" value="1"/>
</dbReference>
<dbReference type="InterPro" id="IPR014030">
    <property type="entry name" value="Ketoacyl_synth_N"/>
</dbReference>
<dbReference type="FunFam" id="1.10.1200.10:FF:000016">
    <property type="entry name" value="Non-ribosomal peptide synthase"/>
    <property type="match status" value="1"/>
</dbReference>
<dbReference type="PROSITE" id="PS00012">
    <property type="entry name" value="PHOSPHOPANTETHEINE"/>
    <property type="match status" value="1"/>
</dbReference>
<evidence type="ECO:0000256" key="5">
    <source>
        <dbReference type="ARBA" id="ARBA00022832"/>
    </source>
</evidence>
<dbReference type="InterPro" id="IPR036736">
    <property type="entry name" value="ACP-like_sf"/>
</dbReference>
<dbReference type="FunFam" id="3.40.366.10:FF:000002">
    <property type="entry name" value="Probable polyketide synthase 2"/>
    <property type="match status" value="1"/>
</dbReference>
<dbReference type="Pfam" id="PF00202">
    <property type="entry name" value="Aminotran_3"/>
    <property type="match status" value="1"/>
</dbReference>
<dbReference type="GO" id="GO:0030170">
    <property type="term" value="F:pyridoxal phosphate binding"/>
    <property type="evidence" value="ECO:0007669"/>
    <property type="project" value="InterPro"/>
</dbReference>
<dbReference type="GO" id="GO:0044550">
    <property type="term" value="P:secondary metabolite biosynthetic process"/>
    <property type="evidence" value="ECO:0007669"/>
    <property type="project" value="UniProtKB-ARBA"/>
</dbReference>